<accession>A0A2N8HDT1</accession>
<evidence type="ECO:0000313" key="3">
    <source>
        <dbReference type="EMBL" id="PNC18136.1"/>
    </source>
</evidence>
<feature type="domain" description="DUF7088" evidence="2">
    <location>
        <begin position="57"/>
        <end position="138"/>
    </location>
</feature>
<proteinExistence type="predicted"/>
<evidence type="ECO:0000313" key="4">
    <source>
        <dbReference type="Proteomes" id="UP000236000"/>
    </source>
</evidence>
<dbReference type="InterPro" id="IPR055396">
    <property type="entry name" value="DUF7088"/>
</dbReference>
<evidence type="ECO:0000259" key="2">
    <source>
        <dbReference type="Pfam" id="PF23357"/>
    </source>
</evidence>
<dbReference type="RefSeq" id="WP_102713462.1">
    <property type="nucleotide sequence ID" value="NZ_PJKA01000010.1"/>
</dbReference>
<reference evidence="3 4" key="1">
    <citation type="journal article" date="2017" name="BMC Genomics">
        <title>Genome sequencing of 39 Akkermansia muciniphila isolates reveals its population structure, genomic and functional diverisity, and global distribution in mammalian gut microbiotas.</title>
        <authorList>
            <person name="Guo X."/>
            <person name="Li S."/>
            <person name="Zhang J."/>
            <person name="Wu F."/>
            <person name="Li X."/>
            <person name="Wu D."/>
            <person name="Zhang M."/>
            <person name="Ou Z."/>
            <person name="Jie Z."/>
            <person name="Yan Q."/>
            <person name="Li P."/>
            <person name="Yi J."/>
            <person name="Peng Y."/>
        </authorList>
    </citation>
    <scope>NUCLEOTIDE SEQUENCE [LARGE SCALE GENOMIC DNA]</scope>
    <source>
        <strain evidence="3 4">GP24</strain>
    </source>
</reference>
<dbReference type="Pfam" id="PF23357">
    <property type="entry name" value="DUF7088"/>
    <property type="match status" value="1"/>
</dbReference>
<protein>
    <recommendedName>
        <fullName evidence="2">DUF7088 domain-containing protein</fullName>
    </recommendedName>
</protein>
<sequence>MSEAPDNHAAATEAPQPPARKVKRPWMTWIKLFLLFLIVVCLNYVGCHEYYRRDLTEDQRYEISQQSINMLKSPEIQDRKTPVKVTFAFLRTTQNYTRMRSLLEEYERYSNGKVKVEYVDPLRQPNKAREIANIYGIEFKKNLVIIDAREDTEKALKTFEGTQADAAHVRILPGDSFVVYAASPDGTGMNSTGMKAVALQIEDMMTAGIYGAANGEPRKMYIAADKSNFNEALSNSQEESIFTTLAKICRSVNLQLVPIRMSGLKDIPEDAAGFMIIGSKYDLSPQEAEVLQRYWARPNAAVLVMLDPLQDTPRQLYRFLREQGLRPQNDRVMLRNRNNRSVFEINAIFAPSLNCTREFWNSSTGLEGESISLILDSDNAAMEQKRITPYPLLVTTEDYYGETKYNQFPAKFDPQEDNPGPLMIGAALIRGNAGDVNQNKTTGRLVLLGNTDLLQPRQIKPEQRDFMRTLVGWMTDREELRGLGSRHDLTVKLNLDRNALGILELLTNIGLPLLALLIALIIWNTRRH</sequence>
<feature type="transmembrane region" description="Helical" evidence="1">
    <location>
        <begin position="26"/>
        <end position="46"/>
    </location>
</feature>
<comment type="caution">
    <text evidence="3">The sequence shown here is derived from an EMBL/GenBank/DDBJ whole genome shotgun (WGS) entry which is preliminary data.</text>
</comment>
<keyword evidence="1" id="KW-0812">Transmembrane</keyword>
<evidence type="ECO:0000256" key="1">
    <source>
        <dbReference type="SAM" id="Phobius"/>
    </source>
</evidence>
<keyword evidence="1" id="KW-0472">Membrane</keyword>
<organism evidence="3 4">
    <name type="scientific">Akkermansia muciniphila</name>
    <dbReference type="NCBI Taxonomy" id="239935"/>
    <lineage>
        <taxon>Bacteria</taxon>
        <taxon>Pseudomonadati</taxon>
        <taxon>Verrucomicrobiota</taxon>
        <taxon>Verrucomicrobiia</taxon>
        <taxon>Verrucomicrobiales</taxon>
        <taxon>Akkermansiaceae</taxon>
        <taxon>Akkermansia</taxon>
    </lineage>
</organism>
<keyword evidence="1" id="KW-1133">Transmembrane helix</keyword>
<dbReference type="Proteomes" id="UP000236000">
    <property type="component" value="Unassembled WGS sequence"/>
</dbReference>
<feature type="transmembrane region" description="Helical" evidence="1">
    <location>
        <begin position="499"/>
        <end position="523"/>
    </location>
</feature>
<gene>
    <name evidence="3" type="ORF">CXU22_05730</name>
</gene>
<name>A0A2N8HDT1_9BACT</name>
<dbReference type="AlphaFoldDB" id="A0A2N8HDT1"/>
<dbReference type="EMBL" id="PJKA01000010">
    <property type="protein sequence ID" value="PNC18136.1"/>
    <property type="molecule type" value="Genomic_DNA"/>
</dbReference>
<dbReference type="OrthoDB" id="9767958at2"/>